<evidence type="ECO:0000256" key="4">
    <source>
        <dbReference type="ARBA" id="ARBA00023172"/>
    </source>
</evidence>
<evidence type="ECO:0000259" key="7">
    <source>
        <dbReference type="SMART" id="SM00278"/>
    </source>
</evidence>
<dbReference type="InterPro" id="IPR012340">
    <property type="entry name" value="NA-bd_OB-fold"/>
</dbReference>
<dbReference type="GO" id="GO:0006281">
    <property type="term" value="P:DNA repair"/>
    <property type="evidence" value="ECO:0007669"/>
    <property type="project" value="UniProtKB-UniRule"/>
</dbReference>
<dbReference type="Pfam" id="PF14520">
    <property type="entry name" value="HHH_5"/>
    <property type="match status" value="1"/>
</dbReference>
<evidence type="ECO:0000256" key="3">
    <source>
        <dbReference type="ARBA" id="ARBA00023125"/>
    </source>
</evidence>
<feature type="domain" description="Helix-hairpin-helix DNA-binding motif class 1" evidence="7">
    <location>
        <begin position="70"/>
        <end position="89"/>
    </location>
</feature>
<dbReference type="NCBIfam" id="TIGR00084">
    <property type="entry name" value="ruvA"/>
    <property type="match status" value="1"/>
</dbReference>
<accession>A0A1F8DRZ7</accession>
<comment type="similarity">
    <text evidence="6">Belongs to the RuvA family.</text>
</comment>
<dbReference type="InterPro" id="IPR013849">
    <property type="entry name" value="DNA_helicase_Holl-junc_RuvA_I"/>
</dbReference>
<dbReference type="Gene3D" id="1.10.150.20">
    <property type="entry name" value="5' to 3' exonuclease, C-terminal subdomain"/>
    <property type="match status" value="1"/>
</dbReference>
<dbReference type="GO" id="GO:0005737">
    <property type="term" value="C:cytoplasm"/>
    <property type="evidence" value="ECO:0007669"/>
    <property type="project" value="UniProtKB-SubCell"/>
</dbReference>
<dbReference type="InterPro" id="IPR003583">
    <property type="entry name" value="Hlx-hairpin-Hlx_DNA-bd_motif"/>
</dbReference>
<dbReference type="GO" id="GO:0009378">
    <property type="term" value="F:four-way junction helicase activity"/>
    <property type="evidence" value="ECO:0007669"/>
    <property type="project" value="InterPro"/>
</dbReference>
<keyword evidence="3 6" id="KW-0238">DNA-binding</keyword>
<comment type="caution">
    <text evidence="8">The sequence shown here is derived from an EMBL/GenBank/DDBJ whole genome shotgun (WGS) entry which is preliminary data.</text>
</comment>
<comment type="function">
    <text evidence="6">The RuvA-RuvB-RuvC complex processes Holliday junction (HJ) DNA during genetic recombination and DNA repair, while the RuvA-RuvB complex plays an important role in the rescue of blocked DNA replication forks via replication fork reversal (RFR). RuvA specifically binds to HJ cruciform DNA, conferring on it an open structure. The RuvB hexamer acts as an ATP-dependent pump, pulling dsDNA into and through the RuvAB complex. HJ branch migration allows RuvC to scan DNA until it finds its consensus sequence, where it cleaves and resolves the cruciform DNA.</text>
</comment>
<comment type="domain">
    <text evidence="6">Has three domains with a flexible linker between the domains II and III and assumes an 'L' shape. Domain III is highly mobile and contacts RuvB.</text>
</comment>
<keyword evidence="4 6" id="KW-0233">DNA recombination</keyword>
<comment type="subunit">
    <text evidence="6">Homotetramer. Forms an RuvA(8)-RuvB(12)-Holliday junction (HJ) complex. HJ DNA is sandwiched between 2 RuvA tetramers; dsDNA enters through RuvA and exits via RuvB. An RuvB hexamer assembles on each DNA strand where it exits the tetramer. Each RuvB hexamer is contacted by two RuvA subunits (via domain III) on 2 adjacent RuvB subunits; this complex drives branch migration. In the full resolvosome a probable DNA-RuvA(4)-RuvB(12)-RuvC(2) complex forms which resolves the HJ.</text>
</comment>
<dbReference type="Proteomes" id="UP000177029">
    <property type="component" value="Unassembled WGS sequence"/>
</dbReference>
<comment type="caution">
    <text evidence="6">Lacks conserved residue(s) required for the propagation of feature annotation.</text>
</comment>
<dbReference type="AlphaFoldDB" id="A0A1F8DRZ7"/>
<organism evidence="8 9">
    <name type="scientific">Candidatus Wolfebacteria bacterium RIFCSPHIGHO2_01_FULL_48_22</name>
    <dbReference type="NCBI Taxonomy" id="1802555"/>
    <lineage>
        <taxon>Bacteria</taxon>
        <taxon>Candidatus Wolfeibacteriota</taxon>
    </lineage>
</organism>
<dbReference type="InterPro" id="IPR010994">
    <property type="entry name" value="RuvA_2-like"/>
</dbReference>
<dbReference type="GO" id="GO:0048476">
    <property type="term" value="C:Holliday junction resolvase complex"/>
    <property type="evidence" value="ECO:0007669"/>
    <property type="project" value="UniProtKB-UniRule"/>
</dbReference>
<feature type="region of interest" description="Domain III" evidence="6">
    <location>
        <begin position="140"/>
        <end position="193"/>
    </location>
</feature>
<dbReference type="EMBL" id="MGIP01000019">
    <property type="protein sequence ID" value="OGM90598.1"/>
    <property type="molecule type" value="Genomic_DNA"/>
</dbReference>
<keyword evidence="5 6" id="KW-0234">DNA repair</keyword>
<evidence type="ECO:0000256" key="5">
    <source>
        <dbReference type="ARBA" id="ARBA00023204"/>
    </source>
</evidence>
<keyword evidence="2 6" id="KW-0227">DNA damage</keyword>
<evidence type="ECO:0000313" key="8">
    <source>
        <dbReference type="EMBL" id="OGM90598.1"/>
    </source>
</evidence>
<gene>
    <name evidence="6" type="primary">ruvA</name>
    <name evidence="8" type="ORF">A2755_03525</name>
</gene>
<dbReference type="GO" id="GO:0000400">
    <property type="term" value="F:four-way junction DNA binding"/>
    <property type="evidence" value="ECO:0007669"/>
    <property type="project" value="UniProtKB-UniRule"/>
</dbReference>
<evidence type="ECO:0000256" key="6">
    <source>
        <dbReference type="HAMAP-Rule" id="MF_00031"/>
    </source>
</evidence>
<name>A0A1F8DRZ7_9BACT</name>
<dbReference type="GO" id="GO:0005524">
    <property type="term" value="F:ATP binding"/>
    <property type="evidence" value="ECO:0007669"/>
    <property type="project" value="InterPro"/>
</dbReference>
<dbReference type="Pfam" id="PF01330">
    <property type="entry name" value="RuvA_N"/>
    <property type="match status" value="1"/>
</dbReference>
<reference evidence="8 9" key="1">
    <citation type="journal article" date="2016" name="Nat. Commun.">
        <title>Thousands of microbial genomes shed light on interconnected biogeochemical processes in an aquifer system.</title>
        <authorList>
            <person name="Anantharaman K."/>
            <person name="Brown C.T."/>
            <person name="Hug L.A."/>
            <person name="Sharon I."/>
            <person name="Castelle C.J."/>
            <person name="Probst A.J."/>
            <person name="Thomas B.C."/>
            <person name="Singh A."/>
            <person name="Wilkins M.J."/>
            <person name="Karaoz U."/>
            <person name="Brodie E.L."/>
            <person name="Williams K.H."/>
            <person name="Hubbard S.S."/>
            <person name="Banfield J.F."/>
        </authorList>
    </citation>
    <scope>NUCLEOTIDE SEQUENCE [LARGE SCALE GENOMIC DNA]</scope>
</reference>
<evidence type="ECO:0000313" key="9">
    <source>
        <dbReference type="Proteomes" id="UP000177029"/>
    </source>
</evidence>
<comment type="subcellular location">
    <subcellularLocation>
        <location evidence="6">Cytoplasm</location>
    </subcellularLocation>
</comment>
<dbReference type="SUPFAM" id="SSF47781">
    <property type="entry name" value="RuvA domain 2-like"/>
    <property type="match status" value="1"/>
</dbReference>
<dbReference type="STRING" id="1802555.A2755_03525"/>
<dbReference type="InterPro" id="IPR000085">
    <property type="entry name" value="RuvA"/>
</dbReference>
<sequence>MLYSLSGVITHIRDDFFVLETAGIGFRIRATQGLRQKAVVGKNLSIFCNWQVEQGDIYGFEASEELSLFETLIMVSGVGPKMALKLLNSMPAAQLASLILLEKRDDLSNFSGISEKTASKIIIELKEKLRKSSFSKTSDTARSLELEELLRMLGYAHKDIEAVCKDMDTRTGKIEVHLKNALKELSKNKLRKV</sequence>
<evidence type="ECO:0000256" key="1">
    <source>
        <dbReference type="ARBA" id="ARBA00022490"/>
    </source>
</evidence>
<dbReference type="SMART" id="SM00278">
    <property type="entry name" value="HhH1"/>
    <property type="match status" value="2"/>
</dbReference>
<dbReference type="HAMAP" id="MF_00031">
    <property type="entry name" value="DNA_HJ_migration_RuvA"/>
    <property type="match status" value="1"/>
</dbReference>
<protein>
    <recommendedName>
        <fullName evidence="6">Holliday junction branch migration complex subunit RuvA</fullName>
    </recommendedName>
</protein>
<keyword evidence="1 6" id="KW-0963">Cytoplasm</keyword>
<dbReference type="Gene3D" id="2.40.50.140">
    <property type="entry name" value="Nucleic acid-binding proteins"/>
    <property type="match status" value="1"/>
</dbReference>
<proteinExistence type="inferred from homology"/>
<feature type="domain" description="Helix-hairpin-helix DNA-binding motif class 1" evidence="7">
    <location>
        <begin position="105"/>
        <end position="124"/>
    </location>
</feature>
<dbReference type="GO" id="GO:0006310">
    <property type="term" value="P:DNA recombination"/>
    <property type="evidence" value="ECO:0007669"/>
    <property type="project" value="UniProtKB-UniRule"/>
</dbReference>
<evidence type="ECO:0000256" key="2">
    <source>
        <dbReference type="ARBA" id="ARBA00022763"/>
    </source>
</evidence>